<gene>
    <name evidence="1" type="ORF">SDC9_94276</name>
</gene>
<evidence type="ECO:0000313" key="1">
    <source>
        <dbReference type="EMBL" id="MPM47565.1"/>
    </source>
</evidence>
<reference evidence="1" key="1">
    <citation type="submission" date="2019-08" db="EMBL/GenBank/DDBJ databases">
        <authorList>
            <person name="Kucharzyk K."/>
            <person name="Murdoch R.W."/>
            <person name="Higgins S."/>
            <person name="Loffler F."/>
        </authorList>
    </citation>
    <scope>NUCLEOTIDE SEQUENCE</scope>
</reference>
<name>A0A645A307_9ZZZZ</name>
<accession>A0A645A307</accession>
<organism evidence="1">
    <name type="scientific">bioreactor metagenome</name>
    <dbReference type="NCBI Taxonomy" id="1076179"/>
    <lineage>
        <taxon>unclassified sequences</taxon>
        <taxon>metagenomes</taxon>
        <taxon>ecological metagenomes</taxon>
    </lineage>
</organism>
<dbReference type="AlphaFoldDB" id="A0A645A307"/>
<sequence length="211" mass="23910">MLHQHVIVPAEFTGDLVEHVAHLDQVTSVAVSVAHQRARYIQALHRLTRLSHISDLHDPTQPQSAQHALEFGFLRCAQWLEVEAQMPSCTVDQPDGRDECCSLFWIKCIRLFQLLRKFPIHQLDTVAVAVFNSAQCMQWPGSFRFDIGIISNAECGIHVANISAFIADGKSSFRCCINHQLLKTRAARFSRLRLWQVNLTPLFIDQNQPGS</sequence>
<comment type="caution">
    <text evidence="1">The sequence shown here is derived from an EMBL/GenBank/DDBJ whole genome shotgun (WGS) entry which is preliminary data.</text>
</comment>
<protein>
    <submittedName>
        <fullName evidence="1">Uncharacterized protein</fullName>
    </submittedName>
</protein>
<proteinExistence type="predicted"/>
<dbReference type="EMBL" id="VSSQ01011728">
    <property type="protein sequence ID" value="MPM47565.1"/>
    <property type="molecule type" value="Genomic_DNA"/>
</dbReference>